<dbReference type="Proteomes" id="UP000823960">
    <property type="component" value="Unassembled WGS sequence"/>
</dbReference>
<dbReference type="EMBL" id="DVOL01000078">
    <property type="protein sequence ID" value="HIV11122.1"/>
    <property type="molecule type" value="Genomic_DNA"/>
</dbReference>
<dbReference type="GO" id="GO:0019748">
    <property type="term" value="P:secondary metabolic process"/>
    <property type="evidence" value="ECO:0007669"/>
    <property type="project" value="TreeGrafter"/>
</dbReference>
<dbReference type="GO" id="GO:0005737">
    <property type="term" value="C:cytoplasm"/>
    <property type="evidence" value="ECO:0007669"/>
    <property type="project" value="TreeGrafter"/>
</dbReference>
<dbReference type="PANTHER" id="PTHR21240:SF28">
    <property type="entry name" value="ISO-OROTATE DECARBOXYLASE (EUROFUNG)"/>
    <property type="match status" value="1"/>
</dbReference>
<dbReference type="Pfam" id="PF04909">
    <property type="entry name" value="Amidohydro_2"/>
    <property type="match status" value="1"/>
</dbReference>
<organism evidence="3 4">
    <name type="scientific">Candidatus Faeciplasma avium</name>
    <dbReference type="NCBI Taxonomy" id="2840798"/>
    <lineage>
        <taxon>Bacteria</taxon>
        <taxon>Bacillati</taxon>
        <taxon>Bacillota</taxon>
        <taxon>Clostridia</taxon>
        <taxon>Eubacteriales</taxon>
        <taxon>Oscillospiraceae</taxon>
        <taxon>Oscillospiraceae incertae sedis</taxon>
        <taxon>Candidatus Faeciplasma</taxon>
    </lineage>
</organism>
<dbReference type="PANTHER" id="PTHR21240">
    <property type="entry name" value="2-AMINO-3-CARBOXYLMUCONATE-6-SEMIALDEHYDE DECARBOXYLASE"/>
    <property type="match status" value="1"/>
</dbReference>
<evidence type="ECO:0000256" key="1">
    <source>
        <dbReference type="ARBA" id="ARBA00023239"/>
    </source>
</evidence>
<dbReference type="InterPro" id="IPR032465">
    <property type="entry name" value="ACMSD"/>
</dbReference>
<dbReference type="GO" id="GO:0016787">
    <property type="term" value="F:hydrolase activity"/>
    <property type="evidence" value="ECO:0007669"/>
    <property type="project" value="InterPro"/>
</dbReference>
<name>A0A9D1NRG5_9FIRM</name>
<feature type="domain" description="Amidohydrolase-related" evidence="2">
    <location>
        <begin position="62"/>
        <end position="265"/>
    </location>
</feature>
<reference evidence="3" key="1">
    <citation type="submission" date="2020-10" db="EMBL/GenBank/DDBJ databases">
        <authorList>
            <person name="Gilroy R."/>
        </authorList>
    </citation>
    <scope>NUCLEOTIDE SEQUENCE</scope>
    <source>
        <strain evidence="3">1370</strain>
    </source>
</reference>
<dbReference type="CDD" id="cd01292">
    <property type="entry name" value="metallo-dependent_hydrolases"/>
    <property type="match status" value="1"/>
</dbReference>
<proteinExistence type="predicted"/>
<dbReference type="InterPro" id="IPR032466">
    <property type="entry name" value="Metal_Hydrolase"/>
</dbReference>
<gene>
    <name evidence="3" type="ORF">IAD28_05470</name>
</gene>
<dbReference type="Gene3D" id="3.20.20.140">
    <property type="entry name" value="Metal-dependent hydrolases"/>
    <property type="match status" value="1"/>
</dbReference>
<dbReference type="AlphaFoldDB" id="A0A9D1NRG5"/>
<dbReference type="GO" id="GO:0016831">
    <property type="term" value="F:carboxy-lyase activity"/>
    <property type="evidence" value="ECO:0007669"/>
    <property type="project" value="InterPro"/>
</dbReference>
<comment type="caution">
    <text evidence="3">The sequence shown here is derived from an EMBL/GenBank/DDBJ whole genome shotgun (WGS) entry which is preliminary data.</text>
</comment>
<sequence length="265" mass="29086">MVIDFHTHTFPDSVAPRAIAQLSERGGIKPHTEGTLSALKESMRKNGVDISVILPVATSVHQVESINRTAAALNGRDGIIYAGAIHPDCEDIEAVLDRIRSSGLFGIKLHPDYQGVYFDDERYIKIISEAAKRGLITVTHAGLDVAYPDDIHCTPRMAQRVIDRLGSLIEDKLVLAHLGGYGMGEEVLSRLAGRKVYMDTSAVLGASQETNAEIIRRHGAKRILFATDSPWADQGEFLRLIRSYPLSQDELELILHQNAEGLLGL</sequence>
<protein>
    <submittedName>
        <fullName evidence="3">Amidohydrolase family protein</fullName>
    </submittedName>
</protein>
<evidence type="ECO:0000259" key="2">
    <source>
        <dbReference type="Pfam" id="PF04909"/>
    </source>
</evidence>
<evidence type="ECO:0000313" key="3">
    <source>
        <dbReference type="EMBL" id="HIV11122.1"/>
    </source>
</evidence>
<accession>A0A9D1NRG5</accession>
<reference evidence="3" key="2">
    <citation type="journal article" date="2021" name="PeerJ">
        <title>Extensive microbial diversity within the chicken gut microbiome revealed by metagenomics and culture.</title>
        <authorList>
            <person name="Gilroy R."/>
            <person name="Ravi A."/>
            <person name="Getino M."/>
            <person name="Pursley I."/>
            <person name="Horton D.L."/>
            <person name="Alikhan N.F."/>
            <person name="Baker D."/>
            <person name="Gharbi K."/>
            <person name="Hall N."/>
            <person name="Watson M."/>
            <person name="Adriaenssens E.M."/>
            <person name="Foster-Nyarko E."/>
            <person name="Jarju S."/>
            <person name="Secka A."/>
            <person name="Antonio M."/>
            <person name="Oren A."/>
            <person name="Chaudhuri R.R."/>
            <person name="La Ragione R."/>
            <person name="Hildebrand F."/>
            <person name="Pallen M.J."/>
        </authorList>
    </citation>
    <scope>NUCLEOTIDE SEQUENCE</scope>
    <source>
        <strain evidence="3">1370</strain>
    </source>
</reference>
<evidence type="ECO:0000313" key="4">
    <source>
        <dbReference type="Proteomes" id="UP000823960"/>
    </source>
</evidence>
<dbReference type="InterPro" id="IPR006680">
    <property type="entry name" value="Amidohydro-rel"/>
</dbReference>
<keyword evidence="1" id="KW-0456">Lyase</keyword>
<dbReference type="SUPFAM" id="SSF51556">
    <property type="entry name" value="Metallo-dependent hydrolases"/>
    <property type="match status" value="1"/>
</dbReference>